<name>A0ABW4RUB1_9ACTN</name>
<organism evidence="1 2">
    <name type="scientific">Luteococcus peritonei</name>
    <dbReference type="NCBI Taxonomy" id="88874"/>
    <lineage>
        <taxon>Bacteria</taxon>
        <taxon>Bacillati</taxon>
        <taxon>Actinomycetota</taxon>
        <taxon>Actinomycetes</taxon>
        <taxon>Propionibacteriales</taxon>
        <taxon>Propionibacteriaceae</taxon>
        <taxon>Luteococcus</taxon>
    </lineage>
</organism>
<proteinExistence type="predicted"/>
<sequence>MTTNDRYNFVTREQVAVDEHDYVGTARGKLFLDRENVAGLTRGIVRADRPWLAARTSEA</sequence>
<accession>A0ABW4RUB1</accession>
<keyword evidence="2" id="KW-1185">Reference proteome</keyword>
<evidence type="ECO:0000313" key="1">
    <source>
        <dbReference type="EMBL" id="MFD1889674.1"/>
    </source>
</evidence>
<reference evidence="2" key="1">
    <citation type="journal article" date="2019" name="Int. J. Syst. Evol. Microbiol.">
        <title>The Global Catalogue of Microorganisms (GCM) 10K type strain sequencing project: providing services to taxonomists for standard genome sequencing and annotation.</title>
        <authorList>
            <consortium name="The Broad Institute Genomics Platform"/>
            <consortium name="The Broad Institute Genome Sequencing Center for Infectious Disease"/>
            <person name="Wu L."/>
            <person name="Ma J."/>
        </authorList>
    </citation>
    <scope>NUCLEOTIDE SEQUENCE [LARGE SCALE GENOMIC DNA]</scope>
    <source>
        <strain evidence="2">CAIM 431</strain>
    </source>
</reference>
<protein>
    <submittedName>
        <fullName evidence="1">Uncharacterized protein</fullName>
    </submittedName>
</protein>
<gene>
    <name evidence="1" type="ORF">ACFSCS_05640</name>
</gene>
<dbReference type="EMBL" id="JBHUFZ010000011">
    <property type="protein sequence ID" value="MFD1889674.1"/>
    <property type="molecule type" value="Genomic_DNA"/>
</dbReference>
<dbReference type="RefSeq" id="WP_343872749.1">
    <property type="nucleotide sequence ID" value="NZ_BAAAIX010000009.1"/>
</dbReference>
<dbReference type="Proteomes" id="UP001597326">
    <property type="component" value="Unassembled WGS sequence"/>
</dbReference>
<comment type="caution">
    <text evidence="1">The sequence shown here is derived from an EMBL/GenBank/DDBJ whole genome shotgun (WGS) entry which is preliminary data.</text>
</comment>
<evidence type="ECO:0000313" key="2">
    <source>
        <dbReference type="Proteomes" id="UP001597326"/>
    </source>
</evidence>